<accession>A0AAW0CN53</accession>
<feature type="compositionally biased region" description="Polar residues" evidence="19">
    <location>
        <begin position="1972"/>
        <end position="1981"/>
    </location>
</feature>
<feature type="compositionally biased region" description="Pro residues" evidence="19">
    <location>
        <begin position="1929"/>
        <end position="1943"/>
    </location>
</feature>
<dbReference type="InterPro" id="IPR001680">
    <property type="entry name" value="WD40_rpt"/>
</dbReference>
<dbReference type="GO" id="GO:0005789">
    <property type="term" value="C:endoplasmic reticulum membrane"/>
    <property type="evidence" value="ECO:0007669"/>
    <property type="project" value="UniProtKB-SubCell"/>
</dbReference>
<keyword evidence="16" id="KW-0968">Cytoplasmic vesicle</keyword>
<dbReference type="PROSITE" id="PS50294">
    <property type="entry name" value="WD_REPEATS_REGION"/>
    <property type="match status" value="1"/>
</dbReference>
<comment type="caution">
    <text evidence="21">The sequence shown here is derived from an EMBL/GenBank/DDBJ whole genome shotgun (WGS) entry which is preliminary data.</text>
</comment>
<dbReference type="InterPro" id="IPR040251">
    <property type="entry name" value="SEC31-like"/>
</dbReference>
<feature type="domain" description="SRA1/Sec31" evidence="20">
    <location>
        <begin position="2195"/>
        <end position="2326"/>
    </location>
</feature>
<evidence type="ECO:0000256" key="9">
    <source>
        <dbReference type="ARBA" id="ARBA00022574"/>
    </source>
</evidence>
<dbReference type="EMBL" id="JAWWNJ010000015">
    <property type="protein sequence ID" value="KAK7040584.1"/>
    <property type="molecule type" value="Genomic_DNA"/>
</dbReference>
<keyword evidence="9 18" id="KW-0853">WD repeat</keyword>
<evidence type="ECO:0000256" key="17">
    <source>
        <dbReference type="ARBA" id="ARBA00025471"/>
    </source>
</evidence>
<dbReference type="InterPro" id="IPR007231">
    <property type="entry name" value="Nucleoporin_int_Nup93/Nic96"/>
</dbReference>
<feature type="repeat" description="WD" evidence="18">
    <location>
        <begin position="1143"/>
        <end position="1185"/>
    </location>
</feature>
<feature type="compositionally biased region" description="Low complexity" evidence="19">
    <location>
        <begin position="1430"/>
        <end position="1459"/>
    </location>
</feature>
<dbReference type="InterPro" id="IPR015943">
    <property type="entry name" value="WD40/YVTN_repeat-like_dom_sf"/>
</dbReference>
<feature type="region of interest" description="Disordered" evidence="19">
    <location>
        <begin position="1409"/>
        <end position="1475"/>
    </location>
</feature>
<evidence type="ECO:0000256" key="10">
    <source>
        <dbReference type="ARBA" id="ARBA00022737"/>
    </source>
</evidence>
<dbReference type="FunFam" id="2.130.10.10:FF:000193">
    <property type="entry name" value="Protein transport protein SEC31, putative"/>
    <property type="match status" value="1"/>
</dbReference>
<gene>
    <name evidence="21" type="ORF">R3P38DRAFT_3349085</name>
</gene>
<dbReference type="Pfam" id="PF04097">
    <property type="entry name" value="Nic96"/>
    <property type="match status" value="1"/>
</dbReference>
<dbReference type="GO" id="GO:0015031">
    <property type="term" value="P:protein transport"/>
    <property type="evidence" value="ECO:0007669"/>
    <property type="project" value="UniProtKB-KW"/>
</dbReference>
<feature type="repeat" description="WD" evidence="18">
    <location>
        <begin position="1001"/>
        <end position="1043"/>
    </location>
</feature>
<comment type="similarity">
    <text evidence="5">Belongs to the nucleoporin interacting component (NIC) family.</text>
</comment>
<feature type="region of interest" description="Disordered" evidence="19">
    <location>
        <begin position="1842"/>
        <end position="2228"/>
    </location>
</feature>
<dbReference type="GO" id="GO:0030127">
    <property type="term" value="C:COPII vesicle coat"/>
    <property type="evidence" value="ECO:0007669"/>
    <property type="project" value="TreeGrafter"/>
</dbReference>
<sequence>MASELSALLTSSRNLTSNLSRPELPAVRLSLDQVEAQSRRLVSRQPGTSNDTDRANYLLAQAHVDASALSSSIAHLNTSTTFSPLQPLQDTDVAGYLRHAHEQTLISTIEEGRKETQEQFYRTLEERSRRDWEAKKKRVFDELGGRVGGDNKAIAELKKSFHGKSSLASSVAPSLTLQMQSKMMTYDRVITELNAARLRGTSYPIVHALIRASLDVAPDPRSLQITQNFHILAKITGEPPALPPIEHASAHILNAQILERKHARVYLGNQETREAADLRRQIARGAREALEEQYWDVLERTVQSRPNEAQLGGDPSVANKVRAFLFVRYYKNGEWEERIELVAGQPLWARLFFLVRTGHYHEALEEALQFQQAIEHREASFISYFKTWIESPDRRLPRQNRDNLQSVYNAHMLHSSTADPFKLALYKLMGKLEPSRRSVASVTSTTEDWLWFQLAMVDEDEDNGLRGLAEVLLGYGERQFDGPPNQQGARRGVWAGVLLMCGQFERAVAALWEHQETEVEAVHLAIALAYHGLLRVPSRAETSDMTPLSLSPVNPPALSLSTLVWRYARQFVKMDAKEALQYVYCVGLCSDQGAVGQEQIENAWELVRRIIVLGNSGPAWEELVGGFRPDGTRFSGVIEQGSSLLGLRDTREFNEHILIRAARHSEENDRIPEAIKLYNLAGDYGTVISCLAQALGNTVAMPTPDEKAKTIERTAADILRHYERTNRAVGKDRDAVIRLLRVREAVEAKQAGRPEVALDIMESTDLIPLDGDVAKITRRAEEFKDLHDALQRSLQTYLPLTMEALAGVHQKTKNSLGPADATRQMSLAVLRKKSRSLMVFAGILKYRMSPDVNCVVTLDYVIDHVLDRIHVAYFLLSFSFMKLKEIHRTSTFAWSPAAELPLLATGTVAGALDESFSDESQLEIWAPDFLDRDEFNLGGAGEKGPRGTVKDTARFNRLAWGSVDAARPRGVIAAGLENGELALWDPAKILSAADDSLILRNSTHTGPIRGLDFNPIQTNLLASGAVSGEVYIWDLNSPAKPYTPTPGARSTKLDEMTAVAWNRQVQYVLAGASNTGYTVVWDLRGKREVVALTYGGGASGGGMSDIKWHPDNATRLVTASEDDQSSIIMLWDLRNARAPEKILTGHEKGILSLSWCSQDADLLLSCGKDNRTLCWNPQTGEALGELPRAQNWAFQVDWCPRNPDLFAAAFFDGTIGLHSLQGTNESAATTTSEVAAHAASGADIFDLQPGGTATSATGMLSLSHPPKWFRRPVSASFGFGGKLVSVSNLAGPSGKHQSASVHLRTVPIEDEVVDRATKLREALDRDVGSKDGESAVSAWASEQVKDGDAESGWKALLSLFKTDSREELVALLGFEKADIERKVREAVEALSLTSDGDATMKVEELEPTARESVVSFADQEEGTGSEKAPSEVSAATSVSVSVTSGTTTTASESESTTTAPSLFGEENAAAADGGDGGADASDFFSTVVPHTNYQLDSSVAATVGSRPSSAASEKGAGAFSIYPASASPTDRLITQALVLGDFDSAVSLCLASARYADAILLAVRGGPALLRRTQDAYFASTLTQQGGNGGSGRVLQAVVNADLSDVVRNADVKEWKEVFVVLCTFAGKEKGEFEGLVEELGGRLETQGRRVAEDEEDVDGKVWRKNATLAYLAAGKLDRLVGIWGEEMAEEEAKALEGGVGSSSSVYSARARALQTFIEKVTVFRAATGYVDSDLTTTSEEETTFKLAHLYDRYYEYAALLAAHGLVDEAVKFLELTPSAYGDASVKGQRERLTKASSKAAAPPPAPQPAVQTRQTAQTTVRGAYNNFQTPVPAQQAPHYVQQAAGQYGPSSGTYQPPAPSGPYAPSGQAQAQSNSYIAPAQPNTFNPAGQANTGRGYPAYSPLQPLKPTGPSYGQVTGISAHGNGNAQPPPMQSQMVAPPPRGGSLANLHAPPPPPPKRDAGGWNDAPVFINNSRSTPPSTLKPGAITAPFPNSMPASPGFNGPTSPYLTQGQPQSIPPPPRPGSVQAGAPPPMRGMPPPGGRPPSAAPPPPSRLMSPPQGPPQGLSGGGPARLPTPSQYAPPPMRSGPTPGAQQPPPNFMQSPPPPAQQQTGPYAPPAGAQQPGPYGPPQGAQQQPGPYGPPQGVQQQQPGQYAPPPGSQPPAGQYAPPPGSQQRPGPPQGPGGPPPPPGGPPAPAPGSVAAARAPPKGPPPPKYPPGDRSHIPDASQPIFSVISQQLAQMRQTTPPQQKRLVDDLERRINPLFDALNCETLSQSVVEQLLVLTNAMESHDRQAALAIHVDLLTRGSQTDDIGMWMSGVKQLIMRL</sequence>
<evidence type="ECO:0000256" key="12">
    <source>
        <dbReference type="ARBA" id="ARBA00022892"/>
    </source>
</evidence>
<evidence type="ECO:0000256" key="19">
    <source>
        <dbReference type="SAM" id="MobiDB-lite"/>
    </source>
</evidence>
<dbReference type="Pfam" id="PF07304">
    <property type="entry name" value="SRA1"/>
    <property type="match status" value="1"/>
</dbReference>
<evidence type="ECO:0000256" key="6">
    <source>
        <dbReference type="ARBA" id="ARBA00013507"/>
    </source>
</evidence>
<feature type="compositionally biased region" description="Polar residues" evidence="19">
    <location>
        <begin position="1870"/>
        <end position="1894"/>
    </location>
</feature>
<evidence type="ECO:0000313" key="21">
    <source>
        <dbReference type="EMBL" id="KAK7040584.1"/>
    </source>
</evidence>
<feature type="compositionally biased region" description="Low complexity" evidence="19">
    <location>
        <begin position="2110"/>
        <end position="2154"/>
    </location>
</feature>
<evidence type="ECO:0000256" key="15">
    <source>
        <dbReference type="ARBA" id="ARBA00023242"/>
    </source>
</evidence>
<dbReference type="InterPro" id="IPR009917">
    <property type="entry name" value="SRA1/Sec31"/>
</dbReference>
<comment type="similarity">
    <text evidence="4">Belongs to the WD repeat SEC31 family.</text>
</comment>
<evidence type="ECO:0000256" key="7">
    <source>
        <dbReference type="ARBA" id="ARBA00021236"/>
    </source>
</evidence>
<dbReference type="GO" id="GO:0007029">
    <property type="term" value="P:endoplasmic reticulum organization"/>
    <property type="evidence" value="ECO:0007669"/>
    <property type="project" value="TreeGrafter"/>
</dbReference>
<evidence type="ECO:0000256" key="4">
    <source>
        <dbReference type="ARBA" id="ARBA00009358"/>
    </source>
</evidence>
<name>A0AAW0CN53_9AGAR</name>
<feature type="compositionally biased region" description="Low complexity" evidence="19">
    <location>
        <begin position="1809"/>
        <end position="1818"/>
    </location>
</feature>
<keyword evidence="14" id="KW-0472">Membrane</keyword>
<comment type="function">
    <text evidence="17">Component of the coat protein complex II (COPII) which promotes the formation of transport vesicles from the endoplasmic reticulum (ER). The coat has two main functions, the physical deformation of the endoplasmic reticulum membrane into vesicles and the selection of cargo molecules.</text>
</comment>
<dbReference type="GO" id="GO:0090110">
    <property type="term" value="P:COPII-coated vesicle cargo loading"/>
    <property type="evidence" value="ECO:0007669"/>
    <property type="project" value="TreeGrafter"/>
</dbReference>
<dbReference type="GO" id="GO:0017056">
    <property type="term" value="F:structural constituent of nuclear pore"/>
    <property type="evidence" value="ECO:0007669"/>
    <property type="project" value="InterPro"/>
</dbReference>
<keyword evidence="11" id="KW-0256">Endoplasmic reticulum</keyword>
<evidence type="ECO:0000256" key="16">
    <source>
        <dbReference type="ARBA" id="ARBA00023329"/>
    </source>
</evidence>
<dbReference type="Proteomes" id="UP001362999">
    <property type="component" value="Unassembled WGS sequence"/>
</dbReference>
<evidence type="ECO:0000256" key="5">
    <source>
        <dbReference type="ARBA" id="ARBA00010186"/>
    </source>
</evidence>
<feature type="compositionally biased region" description="Pro residues" evidence="19">
    <location>
        <begin position="2095"/>
        <end position="2109"/>
    </location>
</feature>
<feature type="compositionally biased region" description="Pro residues" evidence="19">
    <location>
        <begin position="2031"/>
        <end position="2054"/>
    </location>
</feature>
<evidence type="ECO:0000256" key="13">
    <source>
        <dbReference type="ARBA" id="ARBA00022927"/>
    </source>
</evidence>
<dbReference type="Gene3D" id="1.20.940.10">
    <property type="entry name" value="Functional domain of the splicing factor Prp18"/>
    <property type="match status" value="1"/>
</dbReference>
<evidence type="ECO:0000256" key="14">
    <source>
        <dbReference type="ARBA" id="ARBA00023136"/>
    </source>
</evidence>
<reference evidence="21 22" key="1">
    <citation type="journal article" date="2024" name="J Genomics">
        <title>Draft genome sequencing and assembly of Favolaschia claudopus CIRM-BRFM 2984 isolated from oak limbs.</title>
        <authorList>
            <person name="Navarro D."/>
            <person name="Drula E."/>
            <person name="Chaduli D."/>
            <person name="Cazenave R."/>
            <person name="Ahrendt S."/>
            <person name="Wang J."/>
            <person name="Lipzen A."/>
            <person name="Daum C."/>
            <person name="Barry K."/>
            <person name="Grigoriev I.V."/>
            <person name="Favel A."/>
            <person name="Rosso M.N."/>
            <person name="Martin F."/>
        </authorList>
    </citation>
    <scope>NUCLEOTIDE SEQUENCE [LARGE SCALE GENOMIC DNA]</scope>
    <source>
        <strain evidence="21 22">CIRM-BRFM 2984</strain>
    </source>
</reference>
<dbReference type="PANTHER" id="PTHR13923:SF11">
    <property type="entry name" value="SECRETORY 31, ISOFORM D"/>
    <property type="match status" value="1"/>
</dbReference>
<feature type="compositionally biased region" description="Pro residues" evidence="19">
    <location>
        <begin position="2209"/>
        <end position="2218"/>
    </location>
</feature>
<dbReference type="GO" id="GO:0070971">
    <property type="term" value="C:endoplasmic reticulum exit site"/>
    <property type="evidence" value="ECO:0007669"/>
    <property type="project" value="TreeGrafter"/>
</dbReference>
<evidence type="ECO:0000256" key="3">
    <source>
        <dbReference type="ARBA" id="ARBA00004397"/>
    </source>
</evidence>
<feature type="region of interest" description="Disordered" evidence="19">
    <location>
        <begin position="1786"/>
        <end position="1818"/>
    </location>
</feature>
<keyword evidence="12" id="KW-0931">ER-Golgi transport</keyword>
<proteinExistence type="inferred from homology"/>
<protein>
    <recommendedName>
        <fullName evidence="7">Protein transport protein SEC31</fullName>
    </recommendedName>
    <alternativeName>
        <fullName evidence="6">Protein transport protein sec31</fullName>
    </alternativeName>
</protein>
<feature type="compositionally biased region" description="Low complexity" evidence="19">
    <location>
        <begin position="2199"/>
        <end position="2208"/>
    </location>
</feature>
<dbReference type="PANTHER" id="PTHR13923">
    <property type="entry name" value="SEC31-RELATED PROTEIN"/>
    <property type="match status" value="1"/>
</dbReference>
<keyword evidence="15" id="KW-0539">Nucleus</keyword>
<evidence type="ECO:0000256" key="8">
    <source>
        <dbReference type="ARBA" id="ARBA00022448"/>
    </source>
</evidence>
<evidence type="ECO:0000259" key="20">
    <source>
        <dbReference type="Pfam" id="PF07304"/>
    </source>
</evidence>
<feature type="compositionally biased region" description="Polar residues" evidence="19">
    <location>
        <begin position="1913"/>
        <end position="1928"/>
    </location>
</feature>
<keyword evidence="8" id="KW-0813">Transport</keyword>
<evidence type="ECO:0000256" key="11">
    <source>
        <dbReference type="ARBA" id="ARBA00022824"/>
    </source>
</evidence>
<feature type="compositionally biased region" description="Pro residues" evidence="19">
    <location>
        <begin position="2169"/>
        <end position="2198"/>
    </location>
</feature>
<dbReference type="InterPro" id="IPR036322">
    <property type="entry name" value="WD40_repeat_dom_sf"/>
</dbReference>
<dbReference type="PRINTS" id="PR01217">
    <property type="entry name" value="PRICHEXTENSN"/>
</dbReference>
<dbReference type="PROSITE" id="PS50082">
    <property type="entry name" value="WD_REPEATS_2"/>
    <property type="match status" value="2"/>
</dbReference>
<organism evidence="21 22">
    <name type="scientific">Favolaschia claudopus</name>
    <dbReference type="NCBI Taxonomy" id="2862362"/>
    <lineage>
        <taxon>Eukaryota</taxon>
        <taxon>Fungi</taxon>
        <taxon>Dikarya</taxon>
        <taxon>Basidiomycota</taxon>
        <taxon>Agaricomycotina</taxon>
        <taxon>Agaricomycetes</taxon>
        <taxon>Agaricomycetidae</taxon>
        <taxon>Agaricales</taxon>
        <taxon>Marasmiineae</taxon>
        <taxon>Mycenaceae</taxon>
        <taxon>Favolaschia</taxon>
    </lineage>
</organism>
<keyword evidence="22" id="KW-1185">Reference proteome</keyword>
<dbReference type="SUPFAM" id="SSF50978">
    <property type="entry name" value="WD40 repeat-like"/>
    <property type="match status" value="1"/>
</dbReference>
<evidence type="ECO:0000256" key="1">
    <source>
        <dbReference type="ARBA" id="ARBA00004259"/>
    </source>
</evidence>
<dbReference type="Gene3D" id="2.130.10.10">
    <property type="entry name" value="YVTN repeat-like/Quinoprotein amine dehydrogenase"/>
    <property type="match status" value="1"/>
</dbReference>
<keyword evidence="13" id="KW-0653">Protein transport</keyword>
<evidence type="ECO:0000256" key="18">
    <source>
        <dbReference type="PROSITE-ProRule" id="PRU00221"/>
    </source>
</evidence>
<comment type="subcellular location">
    <subcellularLocation>
        <location evidence="2">Cytoplasmic vesicle</location>
        <location evidence="2">COPII-coated vesicle membrane</location>
        <topology evidence="2">Peripheral membrane protein</topology>
        <orientation evidence="2">Cytoplasmic side</orientation>
    </subcellularLocation>
    <subcellularLocation>
        <location evidence="3">Endoplasmic reticulum membrane</location>
        <topology evidence="3">Peripheral membrane protein</topology>
        <orientation evidence="3">Cytoplasmic side</orientation>
    </subcellularLocation>
    <subcellularLocation>
        <location evidence="1">Nucleus envelope</location>
    </subcellularLocation>
</comment>
<evidence type="ECO:0000313" key="22">
    <source>
        <dbReference type="Proteomes" id="UP001362999"/>
    </source>
</evidence>
<evidence type="ECO:0000256" key="2">
    <source>
        <dbReference type="ARBA" id="ARBA00004299"/>
    </source>
</evidence>
<dbReference type="Pfam" id="PF00400">
    <property type="entry name" value="WD40"/>
    <property type="match status" value="2"/>
</dbReference>
<dbReference type="SMART" id="SM00320">
    <property type="entry name" value="WD40"/>
    <property type="match status" value="5"/>
</dbReference>
<dbReference type="Gene3D" id="1.25.40.1030">
    <property type="match status" value="1"/>
</dbReference>
<keyword evidence="10" id="KW-0677">Repeat</keyword>
<dbReference type="GO" id="GO:0005643">
    <property type="term" value="C:nuclear pore"/>
    <property type="evidence" value="ECO:0007669"/>
    <property type="project" value="InterPro"/>
</dbReference>